<dbReference type="EMBL" id="UGXS01000004">
    <property type="protein sequence ID" value="SUH14898.1"/>
    <property type="molecule type" value="Genomic_DNA"/>
</dbReference>
<organism evidence="1 2">
    <name type="scientific">Salmonella enterica I</name>
    <dbReference type="NCBI Taxonomy" id="59201"/>
    <lineage>
        <taxon>Bacteria</taxon>
        <taxon>Pseudomonadati</taxon>
        <taxon>Pseudomonadota</taxon>
        <taxon>Gammaproteobacteria</taxon>
        <taxon>Enterobacterales</taxon>
        <taxon>Enterobacteriaceae</taxon>
        <taxon>Salmonella</taxon>
    </lineage>
</organism>
<sequence>MNVVNNSRDVIHSSGIVFGTSGARGLVKDLHLRYVLLLRFHLLPLCRNIFL</sequence>
<accession>A0A379W751</accession>
<dbReference type="AlphaFoldDB" id="A0A379W751"/>
<evidence type="ECO:0000313" key="1">
    <source>
        <dbReference type="EMBL" id="SUH14898.1"/>
    </source>
</evidence>
<proteinExistence type="predicted"/>
<gene>
    <name evidence="1" type="ORF">NCTC8258_02597</name>
</gene>
<protein>
    <submittedName>
        <fullName evidence="1">Phosphomannomutase</fullName>
    </submittedName>
</protein>
<evidence type="ECO:0000313" key="2">
    <source>
        <dbReference type="Proteomes" id="UP000255509"/>
    </source>
</evidence>
<dbReference type="Proteomes" id="UP000255509">
    <property type="component" value="Unassembled WGS sequence"/>
</dbReference>
<name>A0A379W751_SALET</name>
<reference evidence="1 2" key="1">
    <citation type="submission" date="2018-06" db="EMBL/GenBank/DDBJ databases">
        <authorList>
            <consortium name="Pathogen Informatics"/>
            <person name="Doyle S."/>
        </authorList>
    </citation>
    <scope>NUCLEOTIDE SEQUENCE [LARGE SCALE GENOMIC DNA]</scope>
    <source>
        <strain evidence="1 2">NCTC8258</strain>
    </source>
</reference>